<evidence type="ECO:0000313" key="2">
    <source>
        <dbReference type="Proteomes" id="UP001165489"/>
    </source>
</evidence>
<organism evidence="1 2">
    <name type="scientific">Belliella filtrata</name>
    <dbReference type="NCBI Taxonomy" id="2923435"/>
    <lineage>
        <taxon>Bacteria</taxon>
        <taxon>Pseudomonadati</taxon>
        <taxon>Bacteroidota</taxon>
        <taxon>Cytophagia</taxon>
        <taxon>Cytophagales</taxon>
        <taxon>Cyclobacteriaceae</taxon>
        <taxon>Belliella</taxon>
    </lineage>
</organism>
<protein>
    <submittedName>
        <fullName evidence="1">Uncharacterized protein</fullName>
    </submittedName>
</protein>
<dbReference type="Proteomes" id="UP001165489">
    <property type="component" value="Unassembled WGS sequence"/>
</dbReference>
<name>A0ABS9UYJ9_9BACT</name>
<dbReference type="EMBL" id="JAKZGP010000014">
    <property type="protein sequence ID" value="MCH7409237.1"/>
    <property type="molecule type" value="Genomic_DNA"/>
</dbReference>
<accession>A0ABS9UYJ9</accession>
<sequence>MKQQQRSNTWNSYLIRGGEHLGRRLLSGMLAGAGLVGERIPFRCIIDSTMLLVFLEFGKSPGSMRPAY</sequence>
<keyword evidence="2" id="KW-1185">Reference proteome</keyword>
<comment type="caution">
    <text evidence="1">The sequence shown here is derived from an EMBL/GenBank/DDBJ whole genome shotgun (WGS) entry which is preliminary data.</text>
</comment>
<reference evidence="1" key="1">
    <citation type="submission" date="2022-03" db="EMBL/GenBank/DDBJ databases">
        <title>De novo assembled genomes of Belliella spp. (Cyclobacteriaceae) strains.</title>
        <authorList>
            <person name="Szabo A."/>
            <person name="Korponai K."/>
            <person name="Felfoldi T."/>
        </authorList>
    </citation>
    <scope>NUCLEOTIDE SEQUENCE</scope>
    <source>
        <strain evidence="1">DSM 111904</strain>
    </source>
</reference>
<dbReference type="RefSeq" id="WP_241297065.1">
    <property type="nucleotide sequence ID" value="NZ_JAKZGP010000014.1"/>
</dbReference>
<gene>
    <name evidence="1" type="ORF">MM239_07520</name>
</gene>
<evidence type="ECO:0000313" key="1">
    <source>
        <dbReference type="EMBL" id="MCH7409237.1"/>
    </source>
</evidence>
<proteinExistence type="predicted"/>